<protein>
    <recommendedName>
        <fullName evidence="7">Major facilitator superfamily (MFS) profile domain-containing protein</fullName>
    </recommendedName>
</protein>
<evidence type="ECO:0000256" key="4">
    <source>
        <dbReference type="ARBA" id="ARBA00022989"/>
    </source>
</evidence>
<keyword evidence="3 6" id="KW-0812">Transmembrane</keyword>
<keyword evidence="5 6" id="KW-0472">Membrane</keyword>
<evidence type="ECO:0000256" key="5">
    <source>
        <dbReference type="ARBA" id="ARBA00023136"/>
    </source>
</evidence>
<dbReference type="Pfam" id="PF07690">
    <property type="entry name" value="MFS_1"/>
    <property type="match status" value="1"/>
</dbReference>
<feature type="transmembrane region" description="Helical" evidence="6">
    <location>
        <begin position="418"/>
        <end position="438"/>
    </location>
</feature>
<gene>
    <name evidence="8" type="ORF">KL946_001974</name>
</gene>
<feature type="transmembrane region" description="Helical" evidence="6">
    <location>
        <begin position="48"/>
        <end position="67"/>
    </location>
</feature>
<dbReference type="InterPro" id="IPR020846">
    <property type="entry name" value="MFS_dom"/>
</dbReference>
<feature type="transmembrane region" description="Helical" evidence="6">
    <location>
        <begin position="450"/>
        <end position="473"/>
    </location>
</feature>
<dbReference type="InterPro" id="IPR011701">
    <property type="entry name" value="MFS"/>
</dbReference>
<evidence type="ECO:0000256" key="2">
    <source>
        <dbReference type="ARBA" id="ARBA00022448"/>
    </source>
</evidence>
<evidence type="ECO:0000313" key="9">
    <source>
        <dbReference type="Proteomes" id="UP000697297"/>
    </source>
</evidence>
<keyword evidence="2" id="KW-0813">Transport</keyword>
<keyword evidence="9" id="KW-1185">Reference proteome</keyword>
<evidence type="ECO:0000313" key="8">
    <source>
        <dbReference type="EMBL" id="KAG7765794.1"/>
    </source>
</evidence>
<feature type="transmembrane region" description="Helical" evidence="6">
    <location>
        <begin position="213"/>
        <end position="233"/>
    </location>
</feature>
<evidence type="ECO:0000256" key="6">
    <source>
        <dbReference type="SAM" id="Phobius"/>
    </source>
</evidence>
<feature type="transmembrane region" description="Helical" evidence="6">
    <location>
        <begin position="150"/>
        <end position="168"/>
    </location>
</feature>
<feature type="transmembrane region" description="Helical" evidence="6">
    <location>
        <begin position="351"/>
        <end position="373"/>
    </location>
</feature>
<evidence type="ECO:0000259" key="7">
    <source>
        <dbReference type="PROSITE" id="PS50850"/>
    </source>
</evidence>
<feature type="transmembrane region" description="Helical" evidence="6">
    <location>
        <begin position="180"/>
        <end position="201"/>
    </location>
</feature>
<feature type="domain" description="Major facilitator superfamily (MFS) profile" evidence="7">
    <location>
        <begin position="54"/>
        <end position="472"/>
    </location>
</feature>
<feature type="transmembrane region" description="Helical" evidence="6">
    <location>
        <begin position="322"/>
        <end position="345"/>
    </location>
</feature>
<evidence type="ECO:0000256" key="3">
    <source>
        <dbReference type="ARBA" id="ARBA00022692"/>
    </source>
</evidence>
<dbReference type="PROSITE" id="PS50850">
    <property type="entry name" value="MFS"/>
    <property type="match status" value="1"/>
</dbReference>
<accession>A0ABQ7RHI8</accession>
<comment type="subcellular location">
    <subcellularLocation>
        <location evidence="1">Membrane</location>
        <topology evidence="1">Multi-pass membrane protein</topology>
    </subcellularLocation>
</comment>
<organism evidence="8 9">
    <name type="scientific">Ogataea haglerorum</name>
    <dbReference type="NCBI Taxonomy" id="1937702"/>
    <lineage>
        <taxon>Eukaryota</taxon>
        <taxon>Fungi</taxon>
        <taxon>Dikarya</taxon>
        <taxon>Ascomycota</taxon>
        <taxon>Saccharomycotina</taxon>
        <taxon>Pichiomycetes</taxon>
        <taxon>Pichiales</taxon>
        <taxon>Pichiaceae</taxon>
        <taxon>Ogataea</taxon>
    </lineage>
</organism>
<proteinExistence type="predicted"/>
<dbReference type="Gene3D" id="1.20.1250.20">
    <property type="entry name" value="MFS general substrate transporter like domains"/>
    <property type="match status" value="2"/>
</dbReference>
<dbReference type="PANTHER" id="PTHR43791">
    <property type="entry name" value="PERMEASE-RELATED"/>
    <property type="match status" value="1"/>
</dbReference>
<sequence length="516" mass="57723">MTVEERPAEKEVLFTTFSVDTRDYNKGLSEEAKSKITWSAKAEKRARIKLDIVVMSVLFIAFFALQLDRSNVSNALTGTIEEDLNMNSDQIVEGNQLQVAAICVAEIPSNVLLQMVGPSKWISLQCVLWSLVAIFQSFITDKPSYFATRWLLGMFEAGFIPGAMYYMSTFYLKHEMATRVAIFYFGNNIAGAFGNLIAAGILEMDQSWASWRYLFMIEGCITMFGALVLIIFLPTNVNDVRPMHRLFNFFSKEEAEILKQRKVVEETDNKETIFMSKKELFEALIDYRLWSHLILNFFQLIAKGGFGVFTPKLMKTFGFSTVKANMLTAVGYFGACVLSLLLSFISDRTSMRGIFCIGANAYTLIFTGVLYGLKKAGNTDKWLLFAMITLVNSGNSLSQGFNNAWLSVNARSSTKRSVGLALCVTGSNLGGILGQAMFKSKNAPNYIPGFRTITGLAGGAVIWSILVTADYWYANVRLDRKRAQESQMVVENAEATEEGAEVAEVKKSEETWHYQL</sequence>
<dbReference type="EMBL" id="JAHLUN010000005">
    <property type="protein sequence ID" value="KAG7765794.1"/>
    <property type="molecule type" value="Genomic_DNA"/>
</dbReference>
<evidence type="ECO:0000256" key="1">
    <source>
        <dbReference type="ARBA" id="ARBA00004141"/>
    </source>
</evidence>
<reference evidence="8 9" key="1">
    <citation type="journal article" date="2021" name="G3 (Bethesda)">
        <title>Genomic diversity, chromosomal rearrangements, and interspecies hybridization in the ogataea polymorpha species complex.</title>
        <authorList>
            <person name="Hanson S.J."/>
            <person name="Cinneide E.O."/>
            <person name="Salzberg L.I."/>
            <person name="Wolfe K.H."/>
            <person name="McGowan J."/>
            <person name="Fitzpatrick D.A."/>
            <person name="Matlin K."/>
        </authorList>
    </citation>
    <scope>NUCLEOTIDE SEQUENCE [LARGE SCALE GENOMIC DNA]</scope>
    <source>
        <strain evidence="8">81-436-3</strain>
    </source>
</reference>
<dbReference type="SUPFAM" id="SSF103473">
    <property type="entry name" value="MFS general substrate transporter"/>
    <property type="match status" value="1"/>
</dbReference>
<feature type="transmembrane region" description="Helical" evidence="6">
    <location>
        <begin position="289"/>
        <end position="310"/>
    </location>
</feature>
<keyword evidence="4 6" id="KW-1133">Transmembrane helix</keyword>
<comment type="caution">
    <text evidence="8">The sequence shown here is derived from an EMBL/GenBank/DDBJ whole genome shotgun (WGS) entry which is preliminary data.</text>
</comment>
<dbReference type="PANTHER" id="PTHR43791:SF32">
    <property type="entry name" value="MAJOR FACILITATOR SUPERFAMILY (MFS) PROFILE DOMAIN-CONTAINING PROTEIN"/>
    <property type="match status" value="1"/>
</dbReference>
<dbReference type="Proteomes" id="UP000697297">
    <property type="component" value="Unassembled WGS sequence"/>
</dbReference>
<name>A0ABQ7RHI8_9ASCO</name>
<dbReference type="InterPro" id="IPR036259">
    <property type="entry name" value="MFS_trans_sf"/>
</dbReference>